<dbReference type="PANTHER" id="PTHR36330:SF2">
    <property type="entry name" value="LIPASE_LIPOOXYGENASE, PLAT_LH2 FAMILY PROTEIN"/>
    <property type="match status" value="1"/>
</dbReference>
<proteinExistence type="predicted"/>
<dbReference type="GeneID" id="17353942"/>
<organism evidence="5">
    <name type="scientific">Chlorella variabilis</name>
    <name type="common">Green alga</name>
    <dbReference type="NCBI Taxonomy" id="554065"/>
    <lineage>
        <taxon>Eukaryota</taxon>
        <taxon>Viridiplantae</taxon>
        <taxon>Chlorophyta</taxon>
        <taxon>core chlorophytes</taxon>
        <taxon>Trebouxiophyceae</taxon>
        <taxon>Chlorellales</taxon>
        <taxon>Chlorellaceae</taxon>
        <taxon>Chlorella clade</taxon>
        <taxon>Chlorella</taxon>
    </lineage>
</organism>
<feature type="transmembrane region" description="Helical" evidence="2">
    <location>
        <begin position="375"/>
        <end position="395"/>
    </location>
</feature>
<reference evidence="4 5" key="1">
    <citation type="journal article" date="2010" name="Plant Cell">
        <title>The Chlorella variabilis NC64A genome reveals adaptation to photosymbiosis, coevolution with viruses, and cryptic sex.</title>
        <authorList>
            <person name="Blanc G."/>
            <person name="Duncan G."/>
            <person name="Agarkova I."/>
            <person name="Borodovsky M."/>
            <person name="Gurnon J."/>
            <person name="Kuo A."/>
            <person name="Lindquist E."/>
            <person name="Lucas S."/>
            <person name="Pangilinan J."/>
            <person name="Polle J."/>
            <person name="Salamov A."/>
            <person name="Terry A."/>
            <person name="Yamada T."/>
            <person name="Dunigan D.D."/>
            <person name="Grigoriev I.V."/>
            <person name="Claverie J.M."/>
            <person name="Van Etten J.L."/>
        </authorList>
    </citation>
    <scope>NUCLEOTIDE SEQUENCE [LARGE SCALE GENOMIC DNA]</scope>
    <source>
        <strain evidence="4 5">NC64A</strain>
    </source>
</reference>
<keyword evidence="2" id="KW-0472">Membrane</keyword>
<dbReference type="OrthoDB" id="2018869at2759"/>
<dbReference type="InterPro" id="IPR056657">
    <property type="entry name" value="DUF7755"/>
</dbReference>
<feature type="transmembrane region" description="Helical" evidence="2">
    <location>
        <begin position="250"/>
        <end position="269"/>
    </location>
</feature>
<keyword evidence="2" id="KW-0812">Transmembrane</keyword>
<evidence type="ECO:0000313" key="5">
    <source>
        <dbReference type="Proteomes" id="UP000008141"/>
    </source>
</evidence>
<dbReference type="InParanoid" id="E1ZI84"/>
<feature type="compositionally biased region" description="Low complexity" evidence="1">
    <location>
        <begin position="421"/>
        <end position="435"/>
    </location>
</feature>
<dbReference type="RefSeq" id="XP_005846696.1">
    <property type="nucleotide sequence ID" value="XM_005846634.1"/>
</dbReference>
<dbReference type="PANTHER" id="PTHR36330">
    <property type="entry name" value="LIPASE/LIPOOXYGENASE, PLAT/LH2 FAMILY PROTEIN"/>
    <property type="match status" value="1"/>
</dbReference>
<dbReference type="KEGG" id="cvr:CHLNCDRAFT_135440"/>
<dbReference type="EMBL" id="GL433847">
    <property type="protein sequence ID" value="EFN54594.1"/>
    <property type="molecule type" value="Genomic_DNA"/>
</dbReference>
<dbReference type="eggNOG" id="ENOG502QU7R">
    <property type="taxonomic scope" value="Eukaryota"/>
</dbReference>
<evidence type="ECO:0000259" key="3">
    <source>
        <dbReference type="Pfam" id="PF24938"/>
    </source>
</evidence>
<feature type="region of interest" description="Disordered" evidence="1">
    <location>
        <begin position="406"/>
        <end position="435"/>
    </location>
</feature>
<dbReference type="Pfam" id="PF24938">
    <property type="entry name" value="DUF7755"/>
    <property type="match status" value="1"/>
</dbReference>
<gene>
    <name evidence="4" type="ORF">CHLNCDRAFT_135440</name>
</gene>
<sequence length="435" mass="44222">MRLCEVHCRSTAVPRSRVVLAARQGDRPGRGGGGGGDAPPPRYFTPPERLLSTGPAQEPRRDTVYTLRVSTALSRGASLTDPAAGVLVCLVAGDGSALLRRVPRINDPELTEQEVRDICSSIDDREAGANCAVALHAAASQRQSGVGPRLRFQEGAVDEVSFSAPELGPLAALIVGPEQGRFVCRESLGEGGQAAAYLLPVPADAVVYGSGDAAVAITKASMPLASPPDEQAAHLYSLNMQQYSELKGQLLAATAVLVALGSALAYAAGGRDLALPFALGGASGMLYQYMLQASAGAVAATDSVGQGSSPYAQDQAEWPGAGLSLQGMLANPAVRLAIAAGFLTGMFGALHFGTGSGTAQGSAASAANMFRVQQIVASLVGFLCYKAAVVGVAIIPPPLDEELQGILQADAGSSSGDGGRRSSSSSTGGSSPRGY</sequence>
<protein>
    <recommendedName>
        <fullName evidence="3">DUF7755 domain-containing protein</fullName>
    </recommendedName>
</protein>
<evidence type="ECO:0000313" key="4">
    <source>
        <dbReference type="EMBL" id="EFN54594.1"/>
    </source>
</evidence>
<feature type="domain" description="DUF7755" evidence="3">
    <location>
        <begin position="64"/>
        <end position="108"/>
    </location>
</feature>
<dbReference type="FunCoup" id="E1ZI84">
    <property type="interactions" value="107"/>
</dbReference>
<feature type="transmembrane region" description="Helical" evidence="2">
    <location>
        <begin position="333"/>
        <end position="354"/>
    </location>
</feature>
<accession>E1ZI84</accession>
<evidence type="ECO:0000256" key="1">
    <source>
        <dbReference type="SAM" id="MobiDB-lite"/>
    </source>
</evidence>
<name>E1ZI84_CHLVA</name>
<feature type="region of interest" description="Disordered" evidence="1">
    <location>
        <begin position="21"/>
        <end position="60"/>
    </location>
</feature>
<dbReference type="AlphaFoldDB" id="E1ZI84"/>
<keyword evidence="2" id="KW-1133">Transmembrane helix</keyword>
<dbReference type="Proteomes" id="UP000008141">
    <property type="component" value="Unassembled WGS sequence"/>
</dbReference>
<evidence type="ECO:0000256" key="2">
    <source>
        <dbReference type="SAM" id="Phobius"/>
    </source>
</evidence>
<keyword evidence="5" id="KW-1185">Reference proteome</keyword>